<dbReference type="PANTHER" id="PTHR37069">
    <property type="entry name" value="DDE_TNP_1_7 DOMAIN-CONTAINING PROTEIN"/>
    <property type="match status" value="1"/>
</dbReference>
<dbReference type="EMBL" id="JH159151">
    <property type="protein sequence ID" value="EGZ27575.1"/>
    <property type="molecule type" value="Genomic_DNA"/>
</dbReference>
<name>G4YEN4_PHYSP</name>
<dbReference type="KEGG" id="psoj:PHYSODRAFT_261573"/>
<dbReference type="RefSeq" id="XP_009514850.1">
    <property type="nucleotide sequence ID" value="XM_009516555.1"/>
</dbReference>
<proteinExistence type="predicted"/>
<feature type="compositionally biased region" description="Basic residues" evidence="1">
    <location>
        <begin position="146"/>
        <end position="157"/>
    </location>
</feature>
<reference evidence="2 3" key="1">
    <citation type="journal article" date="2006" name="Science">
        <title>Phytophthora genome sequences uncover evolutionary origins and mechanisms of pathogenesis.</title>
        <authorList>
            <person name="Tyler B.M."/>
            <person name="Tripathy S."/>
            <person name="Zhang X."/>
            <person name="Dehal P."/>
            <person name="Jiang R.H."/>
            <person name="Aerts A."/>
            <person name="Arredondo F.D."/>
            <person name="Baxter L."/>
            <person name="Bensasson D."/>
            <person name="Beynon J.L."/>
            <person name="Chapman J."/>
            <person name="Damasceno C.M."/>
            <person name="Dorrance A.E."/>
            <person name="Dou D."/>
            <person name="Dickerman A.W."/>
            <person name="Dubchak I.L."/>
            <person name="Garbelotto M."/>
            <person name="Gijzen M."/>
            <person name="Gordon S.G."/>
            <person name="Govers F."/>
            <person name="Grunwald N.J."/>
            <person name="Huang W."/>
            <person name="Ivors K.L."/>
            <person name="Jones R.W."/>
            <person name="Kamoun S."/>
            <person name="Krampis K."/>
            <person name="Lamour K.H."/>
            <person name="Lee M.K."/>
            <person name="McDonald W.H."/>
            <person name="Medina M."/>
            <person name="Meijer H.J."/>
            <person name="Nordberg E.K."/>
            <person name="Maclean D.J."/>
            <person name="Ospina-Giraldo M.D."/>
            <person name="Morris P.F."/>
            <person name="Phuntumart V."/>
            <person name="Putnam N.H."/>
            <person name="Rash S."/>
            <person name="Rose J.K."/>
            <person name="Sakihama Y."/>
            <person name="Salamov A.A."/>
            <person name="Savidor A."/>
            <person name="Scheuring C.F."/>
            <person name="Smith B.M."/>
            <person name="Sobral B.W."/>
            <person name="Terry A."/>
            <person name="Torto-Alalibo T.A."/>
            <person name="Win J."/>
            <person name="Xu Z."/>
            <person name="Zhang H."/>
            <person name="Grigoriev I.V."/>
            <person name="Rokhsar D.S."/>
            <person name="Boore J.L."/>
        </authorList>
    </citation>
    <scope>NUCLEOTIDE SEQUENCE [LARGE SCALE GENOMIC DNA]</scope>
    <source>
        <strain evidence="2 3">P6497</strain>
    </source>
</reference>
<evidence type="ECO:0000256" key="1">
    <source>
        <dbReference type="SAM" id="MobiDB-lite"/>
    </source>
</evidence>
<evidence type="ECO:0000313" key="2">
    <source>
        <dbReference type="EMBL" id="EGZ27575.1"/>
    </source>
</evidence>
<feature type="compositionally biased region" description="Polar residues" evidence="1">
    <location>
        <begin position="176"/>
        <end position="185"/>
    </location>
</feature>
<evidence type="ECO:0000313" key="3">
    <source>
        <dbReference type="Proteomes" id="UP000002640"/>
    </source>
</evidence>
<dbReference type="PANTHER" id="PTHR37069:SF2">
    <property type="entry name" value="PIGGYBAC TRANSPOSABLE ELEMENT-DERIVED PROTEIN DOMAIN-CONTAINING PROTEIN"/>
    <property type="match status" value="1"/>
</dbReference>
<dbReference type="OMA" id="VYYANDC"/>
<accession>G4YEN4</accession>
<dbReference type="GeneID" id="20639293"/>
<dbReference type="Proteomes" id="UP000002640">
    <property type="component" value="Unassembled WGS sequence"/>
</dbReference>
<organism evidence="2 3">
    <name type="scientific">Phytophthora sojae (strain P6497)</name>
    <name type="common">Soybean stem and root rot agent</name>
    <name type="synonym">Phytophthora megasperma f. sp. glycines</name>
    <dbReference type="NCBI Taxonomy" id="1094619"/>
    <lineage>
        <taxon>Eukaryota</taxon>
        <taxon>Sar</taxon>
        <taxon>Stramenopiles</taxon>
        <taxon>Oomycota</taxon>
        <taxon>Peronosporomycetes</taxon>
        <taxon>Peronosporales</taxon>
        <taxon>Peronosporaceae</taxon>
        <taxon>Phytophthora</taxon>
    </lineage>
</organism>
<protein>
    <submittedName>
        <fullName evidence="2">Uncharacterized protein</fullName>
    </submittedName>
</protein>
<feature type="compositionally biased region" description="Acidic residues" evidence="1">
    <location>
        <begin position="221"/>
        <end position="239"/>
    </location>
</feature>
<dbReference type="AlphaFoldDB" id="G4YEN4"/>
<keyword evidence="3" id="KW-1185">Reference proteome</keyword>
<gene>
    <name evidence="2" type="ORF">PHYSODRAFT_261573</name>
</gene>
<sequence length="328" mass="35905">MVKPRGKIVRDLEITARDLSFKSVWRELREQGRTRKPPPRRGLDNRYFSLRRDGDASGADSVDILCGEEAVLVYYANDCRSKRPCCRYCHDGHFAARSTPPVISVAAVAREAPVAAIDHAAQPTATATRDAPLTPPSTYPPVRHQAPGKRPARRSARRSLEEATWSTAPRTPPRTPQVQIATSPHVTPGDSADNEDDHDSSADSALSNGAPSDVESGVIDSGDETEKDDVETGEYDSDEDMKSHCPPNDYHDDPEETEQEITADVLFAENVLGQFGGEDEVLAGNFKNQALHTAEYLMTPYEPVNDSGSYPSIRRGYSVPTADVFTPV</sequence>
<feature type="region of interest" description="Disordered" evidence="1">
    <location>
        <begin position="121"/>
        <end position="258"/>
    </location>
</feature>
<dbReference type="InParanoid" id="G4YEN4"/>